<evidence type="ECO:0000313" key="1">
    <source>
        <dbReference type="EMBL" id="MDB1122232.1"/>
    </source>
</evidence>
<protein>
    <submittedName>
        <fullName evidence="1">Uncharacterized protein</fullName>
    </submittedName>
</protein>
<sequence>MTHLKIEHSQGKYSLDLVEYKPIDEITKEDLLALVDIVLTNGFQMDNPDEHEIKNDAHKIIYTNIYLKLKKLIDDKKSFKDESEMKYKEAIDKYSIATV</sequence>
<evidence type="ECO:0000313" key="2">
    <source>
        <dbReference type="Proteomes" id="UP001210678"/>
    </source>
</evidence>
<keyword evidence="2" id="KW-1185">Reference proteome</keyword>
<dbReference type="RefSeq" id="WP_272131772.1">
    <property type="nucleotide sequence ID" value="NZ_JAQLOI010000001.1"/>
</dbReference>
<reference evidence="1 2" key="1">
    <citation type="submission" date="2023-01" db="EMBL/GenBank/DDBJ databases">
        <title>Vibrio sp. KJ40-1 sp.nov, isolated from marine algae.</title>
        <authorList>
            <person name="Butt M."/>
            <person name="Kim J.M.J."/>
            <person name="Jeon C.O.C."/>
        </authorList>
    </citation>
    <scope>NUCLEOTIDE SEQUENCE [LARGE SCALE GENOMIC DNA]</scope>
    <source>
        <strain evidence="1 2">KJ40-1</strain>
    </source>
</reference>
<gene>
    <name evidence="1" type="ORF">PGX00_00075</name>
</gene>
<organism evidence="1 2">
    <name type="scientific">Vibrio algarum</name>
    <dbReference type="NCBI Taxonomy" id="3020714"/>
    <lineage>
        <taxon>Bacteria</taxon>
        <taxon>Pseudomonadati</taxon>
        <taxon>Pseudomonadota</taxon>
        <taxon>Gammaproteobacteria</taxon>
        <taxon>Vibrionales</taxon>
        <taxon>Vibrionaceae</taxon>
        <taxon>Vibrio</taxon>
    </lineage>
</organism>
<comment type="caution">
    <text evidence="1">The sequence shown here is derived from an EMBL/GenBank/DDBJ whole genome shotgun (WGS) entry which is preliminary data.</text>
</comment>
<accession>A0ABT4YL09</accession>
<proteinExistence type="predicted"/>
<dbReference type="Proteomes" id="UP001210678">
    <property type="component" value="Unassembled WGS sequence"/>
</dbReference>
<dbReference type="EMBL" id="JAQLOI010000001">
    <property type="protein sequence ID" value="MDB1122232.1"/>
    <property type="molecule type" value="Genomic_DNA"/>
</dbReference>
<name>A0ABT4YL09_9VIBR</name>